<feature type="region of interest" description="Disordered" evidence="1">
    <location>
        <begin position="202"/>
        <end position="248"/>
    </location>
</feature>
<feature type="compositionally biased region" description="Low complexity" evidence="1">
    <location>
        <begin position="218"/>
        <end position="229"/>
    </location>
</feature>
<name>A0AAN7U2X0_9MYCE</name>
<protein>
    <recommendedName>
        <fullName evidence="4">Leucine-rich repeat-containing protein</fullName>
    </recommendedName>
</protein>
<reference evidence="2 3" key="1">
    <citation type="submission" date="2023-11" db="EMBL/GenBank/DDBJ databases">
        <title>Dfirmibasis_genome.</title>
        <authorList>
            <person name="Edelbroek B."/>
            <person name="Kjellin J."/>
            <person name="Jerlstrom-Hultqvist J."/>
            <person name="Soderbom F."/>
        </authorList>
    </citation>
    <scope>NUCLEOTIDE SEQUENCE [LARGE SCALE GENOMIC DNA]</scope>
    <source>
        <strain evidence="2 3">TNS-C-14</strain>
    </source>
</reference>
<dbReference type="SUPFAM" id="SSF52047">
    <property type="entry name" value="RNI-like"/>
    <property type="match status" value="1"/>
</dbReference>
<evidence type="ECO:0008006" key="4">
    <source>
        <dbReference type="Google" id="ProtNLM"/>
    </source>
</evidence>
<dbReference type="InterPro" id="IPR032675">
    <property type="entry name" value="LRR_dom_sf"/>
</dbReference>
<organism evidence="2 3">
    <name type="scientific">Dictyostelium firmibasis</name>
    <dbReference type="NCBI Taxonomy" id="79012"/>
    <lineage>
        <taxon>Eukaryota</taxon>
        <taxon>Amoebozoa</taxon>
        <taxon>Evosea</taxon>
        <taxon>Eumycetozoa</taxon>
        <taxon>Dictyostelia</taxon>
        <taxon>Dictyosteliales</taxon>
        <taxon>Dictyosteliaceae</taxon>
        <taxon>Dictyostelium</taxon>
    </lineage>
</organism>
<dbReference type="InterPro" id="IPR001611">
    <property type="entry name" value="Leu-rich_rpt"/>
</dbReference>
<dbReference type="Proteomes" id="UP001344447">
    <property type="component" value="Unassembled WGS sequence"/>
</dbReference>
<dbReference type="AlphaFoldDB" id="A0AAN7U2X0"/>
<evidence type="ECO:0000313" key="3">
    <source>
        <dbReference type="Proteomes" id="UP001344447"/>
    </source>
</evidence>
<accession>A0AAN7U2X0</accession>
<sequence length="343" mass="39201">MVEEEILKKFLERARASSCENIINLDLDHSGTDFNKFVKFFPKLINLKCLILSNNNSNQLPPLEQLIRLEELYMRNFIITPVQINKAPLSTDSELTKSFIIKIKTLTNLKHLVITGTKFDTDSSKNYIVYYLNALETLNFEEITIEKRLEVNNRIKIIKEKQTINKNTISSKILTTPNKTSINRPPQDISTKKLENTTSSIVNASKSPTPLPLPPPQQKQQQLNYQQKQISSPKPFNSTTPIKQKEAVSPQKLNKVDFKLPPQILSSCSPKHQPKLFDLDVPSHLPMEIAPNLFDQNSTKFNDKSNLIQAVSLLIGSITTLTDIEFIEDILYERKKSLNEKKN</sequence>
<evidence type="ECO:0000313" key="2">
    <source>
        <dbReference type="EMBL" id="KAK5580797.1"/>
    </source>
</evidence>
<dbReference type="PROSITE" id="PS51450">
    <property type="entry name" value="LRR"/>
    <property type="match status" value="1"/>
</dbReference>
<feature type="region of interest" description="Disordered" evidence="1">
    <location>
        <begin position="175"/>
        <end position="194"/>
    </location>
</feature>
<proteinExistence type="predicted"/>
<evidence type="ECO:0000256" key="1">
    <source>
        <dbReference type="SAM" id="MobiDB-lite"/>
    </source>
</evidence>
<dbReference type="Gene3D" id="3.80.10.10">
    <property type="entry name" value="Ribonuclease Inhibitor"/>
    <property type="match status" value="1"/>
</dbReference>
<comment type="caution">
    <text evidence="2">The sequence shown here is derived from an EMBL/GenBank/DDBJ whole genome shotgun (WGS) entry which is preliminary data.</text>
</comment>
<feature type="compositionally biased region" description="Polar residues" evidence="1">
    <location>
        <begin position="175"/>
        <end position="184"/>
    </location>
</feature>
<dbReference type="EMBL" id="JAVFKY010000002">
    <property type="protein sequence ID" value="KAK5580797.1"/>
    <property type="molecule type" value="Genomic_DNA"/>
</dbReference>
<keyword evidence="3" id="KW-1185">Reference proteome</keyword>
<feature type="compositionally biased region" description="Polar residues" evidence="1">
    <location>
        <begin position="230"/>
        <end position="242"/>
    </location>
</feature>
<gene>
    <name evidence="2" type="ORF">RB653_000821</name>
</gene>